<name>A0ABV5FPA5_9FLAO</name>
<dbReference type="InterPro" id="IPR052548">
    <property type="entry name" value="Type_VII_TA_antitoxin"/>
</dbReference>
<dbReference type="InterPro" id="IPR007842">
    <property type="entry name" value="HEPN_dom"/>
</dbReference>
<dbReference type="PANTHER" id="PTHR33933:SF1">
    <property type="entry name" value="PROTEIN ADENYLYLTRANSFERASE MNTA-RELATED"/>
    <property type="match status" value="1"/>
</dbReference>
<reference evidence="2 3" key="1">
    <citation type="submission" date="2024-09" db="EMBL/GenBank/DDBJ databases">
        <authorList>
            <person name="Sun Q."/>
            <person name="Mori K."/>
        </authorList>
    </citation>
    <scope>NUCLEOTIDE SEQUENCE [LARGE SCALE GENOMIC DNA]</scope>
    <source>
        <strain evidence="2 3">CECT 7908</strain>
    </source>
</reference>
<evidence type="ECO:0000313" key="2">
    <source>
        <dbReference type="EMBL" id="MFB9065384.1"/>
    </source>
</evidence>
<dbReference type="SUPFAM" id="SSF81593">
    <property type="entry name" value="Nucleotidyltransferase substrate binding subunit/domain"/>
    <property type="match status" value="1"/>
</dbReference>
<gene>
    <name evidence="2" type="ORF">ACFFUQ_15270</name>
</gene>
<feature type="non-terminal residue" evidence="2">
    <location>
        <position position="1"/>
    </location>
</feature>
<protein>
    <submittedName>
        <fullName evidence="2">HEPN domain-containing protein</fullName>
    </submittedName>
</protein>
<dbReference type="Gene3D" id="3.30.460.10">
    <property type="entry name" value="Beta Polymerase, domain 2"/>
    <property type="match status" value="1"/>
</dbReference>
<dbReference type="Pfam" id="PF05168">
    <property type="entry name" value="HEPN"/>
    <property type="match status" value="1"/>
</dbReference>
<dbReference type="PANTHER" id="PTHR33933">
    <property type="entry name" value="NUCLEOTIDYLTRANSFERASE"/>
    <property type="match status" value="1"/>
</dbReference>
<dbReference type="SMART" id="SM00748">
    <property type="entry name" value="HEPN"/>
    <property type="match status" value="1"/>
</dbReference>
<comment type="caution">
    <text evidence="2">The sequence shown here is derived from an EMBL/GenBank/DDBJ whole genome shotgun (WGS) entry which is preliminary data.</text>
</comment>
<keyword evidence="3" id="KW-1185">Reference proteome</keyword>
<proteinExistence type="predicted"/>
<dbReference type="RefSeq" id="WP_379690548.1">
    <property type="nucleotide sequence ID" value="NZ_JBHMEX010000046.1"/>
</dbReference>
<dbReference type="PROSITE" id="PS50910">
    <property type="entry name" value="HEPN"/>
    <property type="match status" value="1"/>
</dbReference>
<dbReference type="Gene3D" id="1.20.120.330">
    <property type="entry name" value="Nucleotidyltransferases domain 2"/>
    <property type="match status" value="1"/>
</dbReference>
<dbReference type="EMBL" id="JBHMEX010000046">
    <property type="protein sequence ID" value="MFB9065384.1"/>
    <property type="molecule type" value="Genomic_DNA"/>
</dbReference>
<dbReference type="SUPFAM" id="SSF81301">
    <property type="entry name" value="Nucleotidyltransferase"/>
    <property type="match status" value="1"/>
</dbReference>
<evidence type="ECO:0000259" key="1">
    <source>
        <dbReference type="PROSITE" id="PS50910"/>
    </source>
</evidence>
<accession>A0ABV5FPA5</accession>
<dbReference type="Proteomes" id="UP001589589">
    <property type="component" value="Unassembled WGS sequence"/>
</dbReference>
<organism evidence="2 3">
    <name type="scientific">Flavobacterium branchiarum</name>
    <dbReference type="NCBI Taxonomy" id="1114870"/>
    <lineage>
        <taxon>Bacteria</taxon>
        <taxon>Pseudomonadati</taxon>
        <taxon>Bacteroidota</taxon>
        <taxon>Flavobacteriia</taxon>
        <taxon>Flavobacteriales</taxon>
        <taxon>Flavobacteriaceae</taxon>
        <taxon>Flavobacterium</taxon>
    </lineage>
</organism>
<sequence>RDLVRFVEEITKRLPKTQMIILYGSYARNEYVNHDEKVEFGIPTSFRSDYDILVVTDGVTDQRASRMLDAIDNMYYRDPDLQTPVEFIHENIKRLNEYIDAGRYFYTEIKEEGILLYDSGKFTLAEQRPLRFDEIKEQAEEYFKDKFSRANSFMRSSMHGYNDKDFRIVSFYLHQACENSFQTIRLVHTLTNPKQHNLEKLFSFTRKYSTDLPSIFPNDNPEEKRLFELLKSAYIEARYNPKFIVTKEDIDALLPKVKRLLEITKRICEAQIAEYAKQVQS</sequence>
<dbReference type="InterPro" id="IPR043519">
    <property type="entry name" value="NT_sf"/>
</dbReference>
<evidence type="ECO:0000313" key="3">
    <source>
        <dbReference type="Proteomes" id="UP001589589"/>
    </source>
</evidence>
<feature type="domain" description="HEPN" evidence="1">
    <location>
        <begin position="147"/>
        <end position="267"/>
    </location>
</feature>
<dbReference type="CDD" id="cd05403">
    <property type="entry name" value="NT_KNTase_like"/>
    <property type="match status" value="1"/>
</dbReference>